<dbReference type="Proteomes" id="UP000304382">
    <property type="component" value="Unassembled WGS sequence"/>
</dbReference>
<evidence type="ECO:0000313" key="1">
    <source>
        <dbReference type="EMBL" id="GCF16105.1"/>
    </source>
</evidence>
<organism evidence="1 2">
    <name type="scientific">Haloarcula mannanilytica</name>
    <dbReference type="NCBI Taxonomy" id="2509225"/>
    <lineage>
        <taxon>Archaea</taxon>
        <taxon>Methanobacteriati</taxon>
        <taxon>Methanobacteriota</taxon>
        <taxon>Stenosarchaea group</taxon>
        <taxon>Halobacteria</taxon>
        <taxon>Halobacteriales</taxon>
        <taxon>Haloarculaceae</taxon>
        <taxon>Haloarcula</taxon>
    </lineage>
</organism>
<proteinExistence type="predicted"/>
<reference evidence="1 2" key="1">
    <citation type="submission" date="2019-02" db="EMBL/GenBank/DDBJ databases">
        <title>Haloarcula mannanilyticum sp. nov., a mannan degrading haloarchaeon isolated from commercial salt.</title>
        <authorList>
            <person name="Enomoto S."/>
            <person name="Shimane Y."/>
            <person name="Kamekura M."/>
            <person name="Ito T."/>
            <person name="Moriya O."/>
            <person name="Ihara K."/>
            <person name="Takahashi-Ando N."/>
            <person name="Fukushima Y."/>
            <person name="Yoshida Y."/>
            <person name="Usama R."/>
            <person name="Takai K."/>
            <person name="Minegishi H."/>
        </authorList>
    </citation>
    <scope>NUCLEOTIDE SEQUENCE [LARGE SCALE GENOMIC DNA]</scope>
    <source>
        <strain evidence="1 2">MD130-1</strain>
    </source>
</reference>
<gene>
    <name evidence="1" type="ORF">Harman_40400</name>
</gene>
<name>A0A4C2EP61_9EURY</name>
<dbReference type="AlphaFoldDB" id="A0A4C2EP61"/>
<comment type="caution">
    <text evidence="1">The sequence shown here is derived from an EMBL/GenBank/DDBJ whole genome shotgun (WGS) entry which is preliminary data.</text>
</comment>
<accession>A0A4C2EP61</accession>
<sequence>MRVINLIYFLPNGNTVSEIMDERLDMSGKSAEMTNDLGYNYSVCGSLLEGAE</sequence>
<keyword evidence="2" id="KW-1185">Reference proteome</keyword>
<dbReference type="EMBL" id="BIXZ01000016">
    <property type="protein sequence ID" value="GCF16105.1"/>
    <property type="molecule type" value="Genomic_DNA"/>
</dbReference>
<evidence type="ECO:0000313" key="2">
    <source>
        <dbReference type="Proteomes" id="UP000304382"/>
    </source>
</evidence>
<protein>
    <submittedName>
        <fullName evidence="1">Uncharacterized protein</fullName>
    </submittedName>
</protein>